<evidence type="ECO:0000256" key="2">
    <source>
        <dbReference type="ARBA" id="ARBA00009530"/>
    </source>
</evidence>
<dbReference type="Proteomes" id="UP000775213">
    <property type="component" value="Unassembled WGS sequence"/>
</dbReference>
<dbReference type="AlphaFoldDB" id="A0AAV7GAI2"/>
<protein>
    <submittedName>
        <fullName evidence="8">Uncharacterized protein</fullName>
    </submittedName>
</protein>
<evidence type="ECO:0000256" key="1">
    <source>
        <dbReference type="ARBA" id="ARBA00004370"/>
    </source>
</evidence>
<keyword evidence="5 6" id="KW-0472">Membrane</keyword>
<evidence type="ECO:0000313" key="8">
    <source>
        <dbReference type="EMBL" id="KAH0452734.1"/>
    </source>
</evidence>
<evidence type="ECO:0000256" key="4">
    <source>
        <dbReference type="ARBA" id="ARBA00022989"/>
    </source>
</evidence>
<keyword evidence="7" id="KW-0732">Signal</keyword>
<dbReference type="EMBL" id="JAGFBR010000017">
    <property type="protein sequence ID" value="KAH0452734.1"/>
    <property type="molecule type" value="Genomic_DNA"/>
</dbReference>
<accession>A0AAV7GAI2</accession>
<reference evidence="8 9" key="1">
    <citation type="journal article" date="2021" name="Hortic Res">
        <title>Chromosome-scale assembly of the Dendrobium chrysotoxum genome enhances the understanding of orchid evolution.</title>
        <authorList>
            <person name="Zhang Y."/>
            <person name="Zhang G.Q."/>
            <person name="Zhang D."/>
            <person name="Liu X.D."/>
            <person name="Xu X.Y."/>
            <person name="Sun W.H."/>
            <person name="Yu X."/>
            <person name="Zhu X."/>
            <person name="Wang Z.W."/>
            <person name="Zhao X."/>
            <person name="Zhong W.Y."/>
            <person name="Chen H."/>
            <person name="Yin W.L."/>
            <person name="Huang T."/>
            <person name="Niu S.C."/>
            <person name="Liu Z.J."/>
        </authorList>
    </citation>
    <scope>NUCLEOTIDE SEQUENCE [LARGE SCALE GENOMIC DNA]</scope>
    <source>
        <strain evidence="8">Lindl</strain>
    </source>
</reference>
<dbReference type="InterPro" id="IPR000612">
    <property type="entry name" value="PMP3"/>
</dbReference>
<comment type="caution">
    <text evidence="8">The sequence shown here is derived from an EMBL/GenBank/DDBJ whole genome shotgun (WGS) entry which is preliminary data.</text>
</comment>
<evidence type="ECO:0000256" key="7">
    <source>
        <dbReference type="SAM" id="SignalP"/>
    </source>
</evidence>
<feature type="chain" id="PRO_5043731321" evidence="7">
    <location>
        <begin position="23"/>
        <end position="173"/>
    </location>
</feature>
<feature type="signal peptide" evidence="7">
    <location>
        <begin position="1"/>
        <end position="22"/>
    </location>
</feature>
<organism evidence="8 9">
    <name type="scientific">Dendrobium chrysotoxum</name>
    <name type="common">Orchid</name>
    <dbReference type="NCBI Taxonomy" id="161865"/>
    <lineage>
        <taxon>Eukaryota</taxon>
        <taxon>Viridiplantae</taxon>
        <taxon>Streptophyta</taxon>
        <taxon>Embryophyta</taxon>
        <taxon>Tracheophyta</taxon>
        <taxon>Spermatophyta</taxon>
        <taxon>Magnoliopsida</taxon>
        <taxon>Liliopsida</taxon>
        <taxon>Asparagales</taxon>
        <taxon>Orchidaceae</taxon>
        <taxon>Epidendroideae</taxon>
        <taxon>Malaxideae</taxon>
        <taxon>Dendrobiinae</taxon>
        <taxon>Dendrobium</taxon>
    </lineage>
</organism>
<comment type="similarity">
    <text evidence="2">Belongs to the UPF0057 (PMP3) family.</text>
</comment>
<dbReference type="Pfam" id="PF01679">
    <property type="entry name" value="Pmp3"/>
    <property type="match status" value="2"/>
</dbReference>
<feature type="transmembrane region" description="Helical" evidence="6">
    <location>
        <begin position="34"/>
        <end position="55"/>
    </location>
</feature>
<keyword evidence="4 6" id="KW-1133">Transmembrane helix</keyword>
<evidence type="ECO:0000313" key="9">
    <source>
        <dbReference type="Proteomes" id="UP000775213"/>
    </source>
</evidence>
<dbReference type="PANTHER" id="PTHR21659:SF106">
    <property type="entry name" value="LOW TEMPERATURE AND SALT RESPONSIVE PROTEIN FAMILY"/>
    <property type="match status" value="1"/>
</dbReference>
<name>A0AAV7GAI2_DENCH</name>
<evidence type="ECO:0000256" key="3">
    <source>
        <dbReference type="ARBA" id="ARBA00022692"/>
    </source>
</evidence>
<proteinExistence type="inferred from homology"/>
<evidence type="ECO:0000256" key="5">
    <source>
        <dbReference type="ARBA" id="ARBA00023136"/>
    </source>
</evidence>
<keyword evidence="9" id="KW-1185">Reference proteome</keyword>
<dbReference type="GO" id="GO:0016020">
    <property type="term" value="C:membrane"/>
    <property type="evidence" value="ECO:0007669"/>
    <property type="project" value="UniProtKB-SubCell"/>
</dbReference>
<keyword evidence="3 6" id="KW-0812">Transmembrane</keyword>
<comment type="subcellular location">
    <subcellularLocation>
        <location evidence="1">Membrane</location>
    </subcellularLocation>
</comment>
<gene>
    <name evidence="8" type="ORF">IEQ34_020033</name>
</gene>
<sequence length="173" mass="20043">MSFCCKCLEILIAILLPPLGVCLRHGCCSLEFFICLFLTILGYLPGIIYAVYVIISVDPDRYRRDYWQPINDVKGKVVKTGLDNESEEGESRERLGRKARKMSFCCKCLEILITILLPPLRVCHRHGCCNLEFFICLFFTILGYLPGIIYAVYVIVSVDPDRYRRDYWQPINE</sequence>
<evidence type="ECO:0000256" key="6">
    <source>
        <dbReference type="SAM" id="Phobius"/>
    </source>
</evidence>
<feature type="transmembrane region" description="Helical" evidence="6">
    <location>
        <begin position="132"/>
        <end position="156"/>
    </location>
</feature>
<dbReference type="PROSITE" id="PS01309">
    <property type="entry name" value="UPF0057"/>
    <property type="match status" value="1"/>
</dbReference>
<dbReference type="PANTHER" id="PTHR21659">
    <property type="entry name" value="HYDROPHOBIC PROTEIN RCI2 LOW TEMPERATURE AND SALT RESPONSIVE PROTEIN LTI6 -RELATED"/>
    <property type="match status" value="1"/>
</dbReference>